<dbReference type="RefSeq" id="WP_310420170.1">
    <property type="nucleotide sequence ID" value="NZ_JAVDYC010000001.1"/>
</dbReference>
<dbReference type="InterPro" id="IPR029058">
    <property type="entry name" value="AB_hydrolase_fold"/>
</dbReference>
<name>A0AAE3ZTJ5_9ACTN</name>
<gene>
    <name evidence="1" type="ORF">J2S44_005691</name>
</gene>
<protein>
    <submittedName>
        <fullName evidence="1">Dienelactone hydrolase</fullName>
    </submittedName>
</protein>
<keyword evidence="1" id="KW-0378">Hydrolase</keyword>
<dbReference type="EMBL" id="JAVDYC010000001">
    <property type="protein sequence ID" value="MDR7325441.1"/>
    <property type="molecule type" value="Genomic_DNA"/>
</dbReference>
<organism evidence="1 2">
    <name type="scientific">Catenuloplanes niger</name>
    <dbReference type="NCBI Taxonomy" id="587534"/>
    <lineage>
        <taxon>Bacteria</taxon>
        <taxon>Bacillati</taxon>
        <taxon>Actinomycetota</taxon>
        <taxon>Actinomycetes</taxon>
        <taxon>Micromonosporales</taxon>
        <taxon>Micromonosporaceae</taxon>
        <taxon>Catenuloplanes</taxon>
    </lineage>
</organism>
<dbReference type="Gene3D" id="3.40.50.1820">
    <property type="entry name" value="alpha/beta hydrolase"/>
    <property type="match status" value="1"/>
</dbReference>
<dbReference type="SUPFAM" id="SSF53474">
    <property type="entry name" value="alpha/beta-Hydrolases"/>
    <property type="match status" value="1"/>
</dbReference>
<reference evidence="1 2" key="1">
    <citation type="submission" date="2023-07" db="EMBL/GenBank/DDBJ databases">
        <title>Sequencing the genomes of 1000 actinobacteria strains.</title>
        <authorList>
            <person name="Klenk H.-P."/>
        </authorList>
    </citation>
    <scope>NUCLEOTIDE SEQUENCE [LARGE SCALE GENOMIC DNA]</scope>
    <source>
        <strain evidence="1 2">DSM 44711</strain>
    </source>
</reference>
<dbReference type="AlphaFoldDB" id="A0AAE3ZTJ5"/>
<dbReference type="GO" id="GO:0016787">
    <property type="term" value="F:hydrolase activity"/>
    <property type="evidence" value="ECO:0007669"/>
    <property type="project" value="UniProtKB-KW"/>
</dbReference>
<comment type="caution">
    <text evidence="1">The sequence shown here is derived from an EMBL/GenBank/DDBJ whole genome shotgun (WGS) entry which is preliminary data.</text>
</comment>
<evidence type="ECO:0000313" key="2">
    <source>
        <dbReference type="Proteomes" id="UP001183629"/>
    </source>
</evidence>
<evidence type="ECO:0000313" key="1">
    <source>
        <dbReference type="EMBL" id="MDR7325441.1"/>
    </source>
</evidence>
<keyword evidence="2" id="KW-1185">Reference proteome</keyword>
<accession>A0AAE3ZTJ5</accession>
<proteinExistence type="predicted"/>
<sequence>MGLQTLATGIDTAGVRLAADIVMPAEAIGVVLFAHGSGSSRHSPRNTVVADELHRHRLGTILPDLLTWDEAAADARDRHLRFDIGLLADRLIGVIDWICAQDWRRGQPDQGKHEPNVPPAIGLFGASTGAGAALVAAAARRDVVRAVVSRGGRPDLAGPALVEVAAPTLLVVGEHDPEVMALNRDARAQLTTLSDLLMIPGATHLFEEEGTLEQVSSAAAAWFADHLRKG</sequence>
<dbReference type="Proteomes" id="UP001183629">
    <property type="component" value="Unassembled WGS sequence"/>
</dbReference>